<dbReference type="RefSeq" id="XP_056503305.1">
    <property type="nucleotide sequence ID" value="XM_056640811.1"/>
</dbReference>
<protein>
    <recommendedName>
        <fullName evidence="3">Protein kinase domain-containing protein</fullName>
    </recommendedName>
</protein>
<keyword evidence="2" id="KW-1185">Reference proteome</keyword>
<dbReference type="OrthoDB" id="4062651at2759"/>
<sequence length="318" mass="35819">MPWKDKRTIAHSGRGTGKVIKGGIKDLALQQLNQGSTTPQPCILKHESPWDTYRATLSCEIAGSVIIAAQRADPTRVIAIRQYTNENLQPIIENFRRLSHENILSAQECFITDDSLFVLVEDLPLSLEHLVGCRTLYPTESELASMLWQVSLSVRTTSERLTYLSFTFEQILAGLCYLSENGWEHQALQCRNILLGLDGSLRIGAFHPILPLQPPHLESCKHKPSSGEEDAHIKGLTCISMELMQKYTKDDGRAGVDDLVRWPIDSDAFRFLLAISDTNSLKLLKKQPLFQPRNLRRGKLVLLARTVIVSARIFYTLL</sequence>
<reference evidence="1" key="2">
    <citation type="journal article" date="2023" name="IMA Fungus">
        <title>Comparative genomic study of the Penicillium genus elucidates a diverse pangenome and 15 lateral gene transfer events.</title>
        <authorList>
            <person name="Petersen C."/>
            <person name="Sorensen T."/>
            <person name="Nielsen M.R."/>
            <person name="Sondergaard T.E."/>
            <person name="Sorensen J.L."/>
            <person name="Fitzpatrick D.A."/>
            <person name="Frisvad J.C."/>
            <person name="Nielsen K.L."/>
        </authorList>
    </citation>
    <scope>NUCLEOTIDE SEQUENCE</scope>
    <source>
        <strain evidence="1">IBT 23319</strain>
    </source>
</reference>
<reference evidence="1" key="1">
    <citation type="submission" date="2022-11" db="EMBL/GenBank/DDBJ databases">
        <authorList>
            <person name="Petersen C."/>
        </authorList>
    </citation>
    <scope>NUCLEOTIDE SEQUENCE</scope>
    <source>
        <strain evidence="1">IBT 23319</strain>
    </source>
</reference>
<dbReference type="AlphaFoldDB" id="A0A9W9P9M8"/>
<dbReference type="EMBL" id="JAPQKT010000002">
    <property type="protein sequence ID" value="KAJ5240300.1"/>
    <property type="molecule type" value="Genomic_DNA"/>
</dbReference>
<proteinExistence type="predicted"/>
<dbReference type="Gene3D" id="1.10.510.10">
    <property type="entry name" value="Transferase(Phosphotransferase) domain 1"/>
    <property type="match status" value="1"/>
</dbReference>
<dbReference type="InterPro" id="IPR011009">
    <property type="entry name" value="Kinase-like_dom_sf"/>
</dbReference>
<name>A0A9W9P9M8_PENCI</name>
<organism evidence="1 2">
    <name type="scientific">Penicillium citrinum</name>
    <dbReference type="NCBI Taxonomy" id="5077"/>
    <lineage>
        <taxon>Eukaryota</taxon>
        <taxon>Fungi</taxon>
        <taxon>Dikarya</taxon>
        <taxon>Ascomycota</taxon>
        <taxon>Pezizomycotina</taxon>
        <taxon>Eurotiomycetes</taxon>
        <taxon>Eurotiomycetidae</taxon>
        <taxon>Eurotiales</taxon>
        <taxon>Aspergillaceae</taxon>
        <taxon>Penicillium</taxon>
    </lineage>
</organism>
<dbReference type="GeneID" id="81379978"/>
<evidence type="ECO:0000313" key="1">
    <source>
        <dbReference type="EMBL" id="KAJ5240300.1"/>
    </source>
</evidence>
<evidence type="ECO:0000313" key="2">
    <source>
        <dbReference type="Proteomes" id="UP001147733"/>
    </source>
</evidence>
<gene>
    <name evidence="1" type="ORF">N7469_001891</name>
</gene>
<comment type="caution">
    <text evidence="1">The sequence shown here is derived from an EMBL/GenBank/DDBJ whole genome shotgun (WGS) entry which is preliminary data.</text>
</comment>
<evidence type="ECO:0008006" key="3">
    <source>
        <dbReference type="Google" id="ProtNLM"/>
    </source>
</evidence>
<dbReference type="Proteomes" id="UP001147733">
    <property type="component" value="Unassembled WGS sequence"/>
</dbReference>
<dbReference type="SUPFAM" id="SSF56112">
    <property type="entry name" value="Protein kinase-like (PK-like)"/>
    <property type="match status" value="1"/>
</dbReference>
<accession>A0A9W9P9M8</accession>